<feature type="transmembrane region" description="Helical" evidence="8">
    <location>
        <begin position="179"/>
        <end position="209"/>
    </location>
</feature>
<reference evidence="9 10" key="1">
    <citation type="submission" date="2021-06" db="EMBL/GenBank/DDBJ databases">
        <title>Description of novel taxa of the family Lachnospiraceae.</title>
        <authorList>
            <person name="Chaplin A.V."/>
            <person name="Sokolova S.R."/>
            <person name="Pikina A.P."/>
            <person name="Korzhanova M."/>
            <person name="Belova V."/>
            <person name="Korostin D."/>
            <person name="Efimov B.A."/>
        </authorList>
    </citation>
    <scope>NUCLEOTIDE SEQUENCE [LARGE SCALE GENOMIC DNA]</scope>
    <source>
        <strain evidence="9 10">ASD4241</strain>
    </source>
</reference>
<gene>
    <name evidence="9" type="ORF">KTH90_14485</name>
</gene>
<sequence>MKFKWDKKYLQWGITAFLTAAAILIFYYFMFHGDNIHAGIMKVVNILMPVIYGAILAYLLTPIINFWERHTFAVYQRKHGDPSRKLRKFFRFFYILLALILVVVGLFGLLYMVVPQVVASIATIIMGLPNTLHDMEEWALELLRNNPDLEQVISNVLENATQDLQNWMTNVLLPSVNTLLLQISLGVVDVVVVLKNLFIGFIVSIYILASKETFAAQSKKLLFSLLRPQKANLLLSNLRFTNKTFGGFISGKLIDSLIIGILCFIYTKIVGAPYGMLVSVIVGVTNIIPFFGPYIGAVPSALLILMADPMQCVYFIIFIIVLQQFDGNILGPKILGGSTGLSSFWVLVSILLGGGLFGIVGMFVGVPLFAVLYAGAKALVNRSLSAKNLPTDTDVYLKLQAVDVVTKEFEYPQEPAGHLRKNNIQEKEADKK</sequence>
<feature type="transmembrane region" description="Helical" evidence="8">
    <location>
        <begin position="345"/>
        <end position="374"/>
    </location>
</feature>
<dbReference type="InterPro" id="IPR002549">
    <property type="entry name" value="AI-2E-like"/>
</dbReference>
<evidence type="ECO:0000256" key="2">
    <source>
        <dbReference type="ARBA" id="ARBA00009773"/>
    </source>
</evidence>
<name>A0ABS6K9M5_9FIRM</name>
<dbReference type="Proteomes" id="UP001314681">
    <property type="component" value="Unassembled WGS sequence"/>
</dbReference>
<dbReference type="Pfam" id="PF01594">
    <property type="entry name" value="AI-2E_transport"/>
    <property type="match status" value="1"/>
</dbReference>
<organism evidence="9 10">
    <name type="scientific">Diplocloster modestus</name>
    <dbReference type="NCBI Taxonomy" id="2850322"/>
    <lineage>
        <taxon>Bacteria</taxon>
        <taxon>Bacillati</taxon>
        <taxon>Bacillota</taxon>
        <taxon>Clostridia</taxon>
        <taxon>Lachnospirales</taxon>
        <taxon>Lachnospiraceae</taxon>
        <taxon>Diplocloster</taxon>
    </lineage>
</organism>
<keyword evidence="3" id="KW-0813">Transport</keyword>
<dbReference type="PANTHER" id="PTHR21716">
    <property type="entry name" value="TRANSMEMBRANE PROTEIN"/>
    <property type="match status" value="1"/>
</dbReference>
<evidence type="ECO:0000256" key="8">
    <source>
        <dbReference type="SAM" id="Phobius"/>
    </source>
</evidence>
<feature type="transmembrane region" description="Helical" evidence="8">
    <location>
        <begin position="50"/>
        <end position="68"/>
    </location>
</feature>
<protein>
    <submittedName>
        <fullName evidence="9">AI-2E family transporter</fullName>
    </submittedName>
</protein>
<comment type="similarity">
    <text evidence="2">Belongs to the autoinducer-2 exporter (AI-2E) (TC 2.A.86) family.</text>
</comment>
<evidence type="ECO:0000256" key="7">
    <source>
        <dbReference type="ARBA" id="ARBA00023136"/>
    </source>
</evidence>
<evidence type="ECO:0000256" key="6">
    <source>
        <dbReference type="ARBA" id="ARBA00022989"/>
    </source>
</evidence>
<keyword evidence="6 8" id="KW-1133">Transmembrane helix</keyword>
<evidence type="ECO:0000256" key="4">
    <source>
        <dbReference type="ARBA" id="ARBA00022475"/>
    </source>
</evidence>
<evidence type="ECO:0000313" key="9">
    <source>
        <dbReference type="EMBL" id="MBU9727223.1"/>
    </source>
</evidence>
<feature type="transmembrane region" description="Helical" evidence="8">
    <location>
        <begin position="12"/>
        <end position="30"/>
    </location>
</feature>
<evidence type="ECO:0000256" key="5">
    <source>
        <dbReference type="ARBA" id="ARBA00022692"/>
    </source>
</evidence>
<dbReference type="EMBL" id="JAHQCX010000009">
    <property type="protein sequence ID" value="MBU9727223.1"/>
    <property type="molecule type" value="Genomic_DNA"/>
</dbReference>
<proteinExistence type="inferred from homology"/>
<feature type="transmembrane region" description="Helical" evidence="8">
    <location>
        <begin position="302"/>
        <end position="325"/>
    </location>
</feature>
<keyword evidence="10" id="KW-1185">Reference proteome</keyword>
<evidence type="ECO:0000256" key="3">
    <source>
        <dbReference type="ARBA" id="ARBA00022448"/>
    </source>
</evidence>
<feature type="transmembrane region" description="Helical" evidence="8">
    <location>
        <begin position="89"/>
        <end position="114"/>
    </location>
</feature>
<evidence type="ECO:0000313" key="10">
    <source>
        <dbReference type="Proteomes" id="UP001314681"/>
    </source>
</evidence>
<keyword evidence="5 8" id="KW-0812">Transmembrane</keyword>
<dbReference type="RefSeq" id="WP_158353981.1">
    <property type="nucleotide sequence ID" value="NZ_JAHQCX010000009.1"/>
</dbReference>
<dbReference type="PANTHER" id="PTHR21716:SF53">
    <property type="entry name" value="PERMEASE PERM-RELATED"/>
    <property type="match status" value="1"/>
</dbReference>
<keyword evidence="7 8" id="KW-0472">Membrane</keyword>
<comment type="subcellular location">
    <subcellularLocation>
        <location evidence="1">Cell membrane</location>
        <topology evidence="1">Multi-pass membrane protein</topology>
    </subcellularLocation>
</comment>
<feature type="transmembrane region" description="Helical" evidence="8">
    <location>
        <begin position="245"/>
        <end position="267"/>
    </location>
</feature>
<comment type="caution">
    <text evidence="9">The sequence shown here is derived from an EMBL/GenBank/DDBJ whole genome shotgun (WGS) entry which is preliminary data.</text>
</comment>
<accession>A0ABS6K9M5</accession>
<evidence type="ECO:0000256" key="1">
    <source>
        <dbReference type="ARBA" id="ARBA00004651"/>
    </source>
</evidence>
<feature type="transmembrane region" description="Helical" evidence="8">
    <location>
        <begin position="273"/>
        <end position="295"/>
    </location>
</feature>
<keyword evidence="4" id="KW-1003">Cell membrane</keyword>